<gene>
    <name evidence="1" type="ORF">J43TS3_14310</name>
</gene>
<name>A0A919X966_9BACI</name>
<organism evidence="1 2">
    <name type="scientific">Ornithinibacillus bavariensis</name>
    <dbReference type="NCBI Taxonomy" id="545502"/>
    <lineage>
        <taxon>Bacteria</taxon>
        <taxon>Bacillati</taxon>
        <taxon>Bacillota</taxon>
        <taxon>Bacilli</taxon>
        <taxon>Bacillales</taxon>
        <taxon>Bacillaceae</taxon>
        <taxon>Ornithinibacillus</taxon>
    </lineage>
</organism>
<dbReference type="Pfam" id="PF09148">
    <property type="entry name" value="DUF1934"/>
    <property type="match status" value="1"/>
</dbReference>
<sequence length="142" mass="16941">MEQVLITLHTRIMDDGEEETSQNTYRGHYYEKNNLEVLSFEEKTEDQYLIKSLITIQPEKVTIKRSGLISMNQQFRKDQITESIYTHPHGHMRMETFTNAITYQVDDQQTRGQLKIDYTVKLNGQEERHHMLTLTYQKEDIQ</sequence>
<comment type="caution">
    <text evidence="1">The sequence shown here is derived from an EMBL/GenBank/DDBJ whole genome shotgun (WGS) entry which is preliminary data.</text>
</comment>
<proteinExistence type="predicted"/>
<dbReference type="AlphaFoldDB" id="A0A919X966"/>
<protein>
    <recommendedName>
        <fullName evidence="3">DUF1934 domain-containing protein</fullName>
    </recommendedName>
</protein>
<reference evidence="1" key="1">
    <citation type="submission" date="2021-03" db="EMBL/GenBank/DDBJ databases">
        <title>Antimicrobial resistance genes in bacteria isolated from Japanese honey, and their potential for conferring macrolide and lincosamide resistance in the American foulbrood pathogen Paenibacillus larvae.</title>
        <authorList>
            <person name="Okamoto M."/>
            <person name="Kumagai M."/>
            <person name="Kanamori H."/>
            <person name="Takamatsu D."/>
        </authorList>
    </citation>
    <scope>NUCLEOTIDE SEQUENCE</scope>
    <source>
        <strain evidence="1">J43TS3</strain>
    </source>
</reference>
<evidence type="ECO:0000313" key="2">
    <source>
        <dbReference type="Proteomes" id="UP000676917"/>
    </source>
</evidence>
<evidence type="ECO:0000313" key="1">
    <source>
        <dbReference type="EMBL" id="GIO26820.1"/>
    </source>
</evidence>
<dbReference type="SUPFAM" id="SSF50814">
    <property type="entry name" value="Lipocalins"/>
    <property type="match status" value="1"/>
</dbReference>
<dbReference type="EMBL" id="BORP01000002">
    <property type="protein sequence ID" value="GIO26820.1"/>
    <property type="molecule type" value="Genomic_DNA"/>
</dbReference>
<dbReference type="InterPro" id="IPR015231">
    <property type="entry name" value="DUF1934"/>
</dbReference>
<accession>A0A919X966</accession>
<dbReference type="RefSeq" id="WP_212920326.1">
    <property type="nucleotide sequence ID" value="NZ_BORP01000002.1"/>
</dbReference>
<dbReference type="Proteomes" id="UP000676917">
    <property type="component" value="Unassembled WGS sequence"/>
</dbReference>
<dbReference type="InterPro" id="IPR012674">
    <property type="entry name" value="Calycin"/>
</dbReference>
<evidence type="ECO:0008006" key="3">
    <source>
        <dbReference type="Google" id="ProtNLM"/>
    </source>
</evidence>
<keyword evidence="2" id="KW-1185">Reference proteome</keyword>
<dbReference type="Gene3D" id="2.40.128.20">
    <property type="match status" value="1"/>
</dbReference>